<sequence>MTFGVALAASTDPAHTSNYVDAVVGLARDAAAAGLQTAWFGQRFDYDSTTLAALVGREVPQLTVGTSAIPIYGRHPLTVAAAAATAQAATAGRFRLGLALGAKPLVEDPYGIPYDRPIATLREYLTAIRPALATGRTRFRGELLTAVTPDLMGGTLPGATPAVPLLVAAMGPQALRAGGELADGILPFLAGPKVLGERIVPTLTAAAETAGRTTPKVVAFVPAVVTDDPDTVRTTAAQQMGFYDRIPSYAAVIAEEGVARAGDLALIGDERTILDGLRRYRDAGADEIVLAQTSLGGPAAQLRTWAVVGAS</sequence>
<feature type="domain" description="Luciferase-like" evidence="2">
    <location>
        <begin position="1"/>
        <end position="287"/>
    </location>
</feature>
<dbReference type="Gene3D" id="3.20.20.30">
    <property type="entry name" value="Luciferase-like domain"/>
    <property type="match status" value="1"/>
</dbReference>
<evidence type="ECO:0000313" key="3">
    <source>
        <dbReference type="EMBL" id="SDH42860.1"/>
    </source>
</evidence>
<dbReference type="NCBIfam" id="TIGR03564">
    <property type="entry name" value="F420_MSMEG_4879"/>
    <property type="match status" value="1"/>
</dbReference>
<proteinExistence type="predicted"/>
<dbReference type="CDD" id="cd01097">
    <property type="entry name" value="Tetrahydromethanopterin_reductase"/>
    <property type="match status" value="1"/>
</dbReference>
<dbReference type="PANTHER" id="PTHR43244">
    <property type="match status" value="1"/>
</dbReference>
<dbReference type="Pfam" id="PF00296">
    <property type="entry name" value="Bac_luciferase"/>
    <property type="match status" value="1"/>
</dbReference>
<dbReference type="EMBL" id="FNBE01000022">
    <property type="protein sequence ID" value="SDH42860.1"/>
    <property type="molecule type" value="Genomic_DNA"/>
</dbReference>
<gene>
    <name evidence="3" type="ORF">SAMN05216377_12252</name>
</gene>
<keyword evidence="1" id="KW-0560">Oxidoreductase</keyword>
<accession>A0A1G8CDE3</accession>
<dbReference type="InterPro" id="IPR011251">
    <property type="entry name" value="Luciferase-like_dom"/>
</dbReference>
<keyword evidence="4" id="KW-1185">Reference proteome</keyword>
<evidence type="ECO:0000259" key="2">
    <source>
        <dbReference type="Pfam" id="PF00296"/>
    </source>
</evidence>
<dbReference type="GO" id="GO:0016705">
    <property type="term" value="F:oxidoreductase activity, acting on paired donors, with incorporation or reduction of molecular oxygen"/>
    <property type="evidence" value="ECO:0007669"/>
    <property type="project" value="InterPro"/>
</dbReference>
<protein>
    <submittedName>
        <fullName evidence="3">F420-dependent oxidoreductase, MSMEG_4879 family</fullName>
    </submittedName>
</protein>
<reference evidence="3 4" key="1">
    <citation type="submission" date="2016-10" db="EMBL/GenBank/DDBJ databases">
        <authorList>
            <person name="de Groot N.N."/>
        </authorList>
    </citation>
    <scope>NUCLEOTIDE SEQUENCE [LARGE SCALE GENOMIC DNA]</scope>
    <source>
        <strain evidence="3 4">CGMCC 4.3143</strain>
    </source>
</reference>
<dbReference type="OrthoDB" id="7054907at2"/>
<dbReference type="AlphaFoldDB" id="A0A1G8CDE3"/>
<evidence type="ECO:0000313" key="4">
    <source>
        <dbReference type="Proteomes" id="UP000198967"/>
    </source>
</evidence>
<dbReference type="STRING" id="366584.SAMN05216377_12252"/>
<dbReference type="InterPro" id="IPR036661">
    <property type="entry name" value="Luciferase-like_sf"/>
</dbReference>
<dbReference type="InterPro" id="IPR050564">
    <property type="entry name" value="F420-G6PD/mer"/>
</dbReference>
<dbReference type="PANTHER" id="PTHR43244:SF1">
    <property type="entry name" value="5,10-METHYLENETETRAHYDROMETHANOPTERIN REDUCTASE"/>
    <property type="match status" value="1"/>
</dbReference>
<dbReference type="RefSeq" id="WP_093089484.1">
    <property type="nucleotide sequence ID" value="NZ_FNBE01000022.1"/>
</dbReference>
<dbReference type="InterPro" id="IPR019910">
    <property type="entry name" value="Lucif-like_OxRdtase_MSMEG_4879"/>
</dbReference>
<name>A0A1G8CDE3_PSEOR</name>
<evidence type="ECO:0000256" key="1">
    <source>
        <dbReference type="ARBA" id="ARBA00023002"/>
    </source>
</evidence>
<organism evidence="3 4">
    <name type="scientific">Pseudonocardia oroxyli</name>
    <dbReference type="NCBI Taxonomy" id="366584"/>
    <lineage>
        <taxon>Bacteria</taxon>
        <taxon>Bacillati</taxon>
        <taxon>Actinomycetota</taxon>
        <taxon>Actinomycetes</taxon>
        <taxon>Pseudonocardiales</taxon>
        <taxon>Pseudonocardiaceae</taxon>
        <taxon>Pseudonocardia</taxon>
    </lineage>
</organism>
<dbReference type="SUPFAM" id="SSF51679">
    <property type="entry name" value="Bacterial luciferase-like"/>
    <property type="match status" value="1"/>
</dbReference>
<dbReference type="Proteomes" id="UP000198967">
    <property type="component" value="Unassembled WGS sequence"/>
</dbReference>